<gene>
    <name evidence="2" type="ORF">P409_16795</name>
</gene>
<comment type="caution">
    <text evidence="2">The sequence shown here is derived from an EMBL/GenBank/DDBJ whole genome shotgun (WGS) entry which is preliminary data.</text>
</comment>
<dbReference type="OrthoDB" id="5520804at2"/>
<feature type="transmembrane region" description="Helical" evidence="1">
    <location>
        <begin position="341"/>
        <end position="359"/>
    </location>
</feature>
<dbReference type="RefSeq" id="WP_034839679.1">
    <property type="nucleotide sequence ID" value="NZ_JANX01000204.1"/>
</dbReference>
<feature type="transmembrane region" description="Helical" evidence="1">
    <location>
        <begin position="168"/>
        <end position="189"/>
    </location>
</feature>
<dbReference type="EMBL" id="JANX01000204">
    <property type="protein sequence ID" value="KGM33264.1"/>
    <property type="molecule type" value="Genomic_DNA"/>
</dbReference>
<protein>
    <submittedName>
        <fullName evidence="2">Membrane protein</fullName>
    </submittedName>
</protein>
<feature type="transmembrane region" description="Helical" evidence="1">
    <location>
        <begin position="143"/>
        <end position="162"/>
    </location>
</feature>
<organism evidence="2 3">
    <name type="scientific">Inquilinus limosus MP06</name>
    <dbReference type="NCBI Taxonomy" id="1398085"/>
    <lineage>
        <taxon>Bacteria</taxon>
        <taxon>Pseudomonadati</taxon>
        <taxon>Pseudomonadota</taxon>
        <taxon>Alphaproteobacteria</taxon>
        <taxon>Rhodospirillales</taxon>
        <taxon>Rhodospirillaceae</taxon>
        <taxon>Inquilinus</taxon>
    </lineage>
</organism>
<feature type="transmembrane region" description="Helical" evidence="1">
    <location>
        <begin position="277"/>
        <end position="299"/>
    </location>
</feature>
<feature type="transmembrane region" description="Helical" evidence="1">
    <location>
        <begin position="113"/>
        <end position="131"/>
    </location>
</feature>
<evidence type="ECO:0000256" key="1">
    <source>
        <dbReference type="SAM" id="Phobius"/>
    </source>
</evidence>
<dbReference type="Pfam" id="PF06772">
    <property type="entry name" value="LtrA"/>
    <property type="match status" value="1"/>
</dbReference>
<dbReference type="InterPro" id="IPR010640">
    <property type="entry name" value="Low_temperature_requirement_A"/>
</dbReference>
<reference evidence="2 3" key="1">
    <citation type="submission" date="2014-01" db="EMBL/GenBank/DDBJ databases">
        <title>Genome sequence determination for a cystic fibrosis isolate, Inquilinus limosus.</title>
        <authorList>
            <person name="Pino M."/>
            <person name="Di Conza J."/>
            <person name="Gutkind G."/>
        </authorList>
    </citation>
    <scope>NUCLEOTIDE SEQUENCE [LARGE SCALE GENOMIC DNA]</scope>
    <source>
        <strain evidence="2 3">MP06</strain>
    </source>
</reference>
<feature type="transmembrane region" description="Helical" evidence="1">
    <location>
        <begin position="83"/>
        <end position="101"/>
    </location>
</feature>
<keyword evidence="1" id="KW-1133">Transmembrane helix</keyword>
<name>A0A0A0D592_9PROT</name>
<feature type="transmembrane region" description="Helical" evidence="1">
    <location>
        <begin position="311"/>
        <end position="329"/>
    </location>
</feature>
<dbReference type="PANTHER" id="PTHR36840:SF1">
    <property type="entry name" value="BLL5714 PROTEIN"/>
    <property type="match status" value="1"/>
</dbReference>
<feature type="transmembrane region" description="Helical" evidence="1">
    <location>
        <begin position="210"/>
        <end position="230"/>
    </location>
</feature>
<dbReference type="Proteomes" id="UP000029995">
    <property type="component" value="Unassembled WGS sequence"/>
</dbReference>
<evidence type="ECO:0000313" key="3">
    <source>
        <dbReference type="Proteomes" id="UP000029995"/>
    </source>
</evidence>
<feature type="transmembrane region" description="Helical" evidence="1">
    <location>
        <begin position="47"/>
        <end position="71"/>
    </location>
</feature>
<proteinExistence type="predicted"/>
<sequence length="398" mass="42690">MTTQAARGLLRPRKAHEHGKVTFVELFFDLVFVFAITQLSHGLLHDLTLLGAVHTALLFLAVWWVWIYTSWVTNWLDPERTPVRLLLLVLMLAGLVLSTSLPEAFAEKGLAFAGAYVFMQLGRSLFTAAALRGHSPGNYRNFLRISAWLAVSAVLWIAGALVEAEARLALWTAALAIEYVSPSLGFWTPGLGRSTTADWDVEGGHMAERCGLFVIIALGESILVTGATFAELEPDGATVTAFVISFIGSVAMWWIYFDIGAERGSHRIAHAEDPGRLARIAYTYIHLLIVAGIIVGAVADELVLAHPTGHVGVGTVAALLGGPALYLLGNALFKWTTTGRIPLSHLAGLVLLALLIPLSDGLSPLLLSAGVAVVMLVVAVWERLSLRGAHALSSPEIG</sequence>
<feature type="transmembrane region" description="Helical" evidence="1">
    <location>
        <begin position="236"/>
        <end position="256"/>
    </location>
</feature>
<dbReference type="AlphaFoldDB" id="A0A0A0D592"/>
<keyword evidence="1" id="KW-0812">Transmembrane</keyword>
<evidence type="ECO:0000313" key="2">
    <source>
        <dbReference type="EMBL" id="KGM33264.1"/>
    </source>
</evidence>
<feature type="transmembrane region" description="Helical" evidence="1">
    <location>
        <begin position="21"/>
        <end position="41"/>
    </location>
</feature>
<keyword evidence="1" id="KW-0472">Membrane</keyword>
<feature type="transmembrane region" description="Helical" evidence="1">
    <location>
        <begin position="365"/>
        <end position="384"/>
    </location>
</feature>
<dbReference type="PANTHER" id="PTHR36840">
    <property type="entry name" value="BLL5714 PROTEIN"/>
    <property type="match status" value="1"/>
</dbReference>
<accession>A0A0A0D592</accession>